<feature type="compositionally biased region" description="Low complexity" evidence="1">
    <location>
        <begin position="494"/>
        <end position="503"/>
    </location>
</feature>
<reference evidence="2" key="1">
    <citation type="journal article" date="2021" name="Nat. Commun.">
        <title>Genetic determinants of endophytism in the Arabidopsis root mycobiome.</title>
        <authorList>
            <person name="Mesny F."/>
            <person name="Miyauchi S."/>
            <person name="Thiergart T."/>
            <person name="Pickel B."/>
            <person name="Atanasova L."/>
            <person name="Karlsson M."/>
            <person name="Huettel B."/>
            <person name="Barry K.W."/>
            <person name="Haridas S."/>
            <person name="Chen C."/>
            <person name="Bauer D."/>
            <person name="Andreopoulos W."/>
            <person name="Pangilinan J."/>
            <person name="LaButti K."/>
            <person name="Riley R."/>
            <person name="Lipzen A."/>
            <person name="Clum A."/>
            <person name="Drula E."/>
            <person name="Henrissat B."/>
            <person name="Kohler A."/>
            <person name="Grigoriev I.V."/>
            <person name="Martin F.M."/>
            <person name="Hacquard S."/>
        </authorList>
    </citation>
    <scope>NUCLEOTIDE SEQUENCE</scope>
    <source>
        <strain evidence="2">MPI-CAGE-AT-0147</strain>
    </source>
</reference>
<feature type="compositionally biased region" description="Polar residues" evidence="1">
    <location>
        <begin position="446"/>
        <end position="458"/>
    </location>
</feature>
<name>A0A9P9F6H2_9HYPO</name>
<accession>A0A9P9F6H2</accession>
<feature type="compositionally biased region" description="Basic and acidic residues" evidence="1">
    <location>
        <begin position="528"/>
        <end position="549"/>
    </location>
</feature>
<evidence type="ECO:0000256" key="1">
    <source>
        <dbReference type="SAM" id="MobiDB-lite"/>
    </source>
</evidence>
<feature type="compositionally biased region" description="Basic and acidic residues" evidence="1">
    <location>
        <begin position="386"/>
        <end position="395"/>
    </location>
</feature>
<sequence length="729" mass="79602">MVMARINRATDSGHTALTLMPSISQHSADIDPDANAKATTAAIASSNSRGFLQELPIGQVQNKSIVPLPTRSCQDSNPKFNHAGPNSYSNSTCHSLPEIKSINTKHSLQDLQRRAAIDWTTSEPLDAVLEESAIAPSSSSTSVAAVASTPVTVAASASPSWPAAQHRSSQAANTFRSHPLTTADFECPRRQQIEKHMAGQFEWIVSCPAPASSAKDQHSQGNDELRCARGTKVFGCNLLSRKRRSVSHKANTGCPLANSYTLIATPIDGDAYILPDSQLSQTLDDQLDMALDQPPAYTLHPSTPLKVPDVEIAEVVDQAVSPSLTLISDKSSSYAGGSSRTGSFSVPRIEDSLAELDKLEEELEAINAVALARRINPDDIKASTKHLEPTLESRKATVSKRASMGSLSATVRIKQSERPQPSVRRSTSLVFRNKKEEPSELPRLKSQLSRSKLASTQPAPKPPVKSTKAPTVPNFELPGEAVARRLKEQREARLAQQAEAQKAYVAPPRPKSSKPLTKPSFELPGEAISRRKREEREARLKAEEEEQRKKREFKAKPMRSSIAPSTLPRDTVTSRARQGKAPQDGSVKGKPESGKSKRLSLIALRPGHGETADGKPVQNRGRLATMASNEDLSRGTSTSTGSSTGKRNTLSAEECQQLKLKGKQIFERDNTSFTQDKEREKREREAAARLAREQAAERSRAASREWAEKKRRKELAMREAMRDRSSQAV</sequence>
<feature type="compositionally biased region" description="Basic and acidic residues" evidence="1">
    <location>
        <begin position="482"/>
        <end position="493"/>
    </location>
</feature>
<feature type="compositionally biased region" description="Basic and acidic residues" evidence="1">
    <location>
        <begin position="433"/>
        <end position="443"/>
    </location>
</feature>
<feature type="region of interest" description="Disordered" evidence="1">
    <location>
        <begin position="386"/>
        <end position="729"/>
    </location>
</feature>
<organism evidence="2 3">
    <name type="scientific">Dactylonectria macrodidyma</name>
    <dbReference type="NCBI Taxonomy" id="307937"/>
    <lineage>
        <taxon>Eukaryota</taxon>
        <taxon>Fungi</taxon>
        <taxon>Dikarya</taxon>
        <taxon>Ascomycota</taxon>
        <taxon>Pezizomycotina</taxon>
        <taxon>Sordariomycetes</taxon>
        <taxon>Hypocreomycetidae</taxon>
        <taxon>Hypocreales</taxon>
        <taxon>Nectriaceae</taxon>
        <taxon>Dactylonectria</taxon>
    </lineage>
</organism>
<protein>
    <recommendedName>
        <fullName evidence="4">Carboxylesterase family protein</fullName>
    </recommendedName>
</protein>
<evidence type="ECO:0000313" key="2">
    <source>
        <dbReference type="EMBL" id="KAH7153111.1"/>
    </source>
</evidence>
<dbReference type="AlphaFoldDB" id="A0A9P9F6H2"/>
<dbReference type="EMBL" id="JAGMUV010000006">
    <property type="protein sequence ID" value="KAH7153111.1"/>
    <property type="molecule type" value="Genomic_DNA"/>
</dbReference>
<evidence type="ECO:0000313" key="3">
    <source>
        <dbReference type="Proteomes" id="UP000738349"/>
    </source>
</evidence>
<dbReference type="Proteomes" id="UP000738349">
    <property type="component" value="Unassembled WGS sequence"/>
</dbReference>
<dbReference type="OrthoDB" id="3946796at2759"/>
<feature type="compositionally biased region" description="Basic and acidic residues" evidence="1">
    <location>
        <begin position="664"/>
        <end position="729"/>
    </location>
</feature>
<comment type="caution">
    <text evidence="2">The sequence shown here is derived from an EMBL/GenBank/DDBJ whole genome shotgun (WGS) entry which is preliminary data.</text>
</comment>
<feature type="compositionally biased region" description="Low complexity" evidence="1">
    <location>
        <begin position="635"/>
        <end position="645"/>
    </location>
</feature>
<proteinExistence type="predicted"/>
<evidence type="ECO:0008006" key="4">
    <source>
        <dbReference type="Google" id="ProtNLM"/>
    </source>
</evidence>
<gene>
    <name evidence="2" type="ORF">EDB81DRAFT_446595</name>
</gene>
<keyword evidence="3" id="KW-1185">Reference proteome</keyword>